<name>A0ACB0LEJ8_TRIPR</name>
<evidence type="ECO:0000313" key="1">
    <source>
        <dbReference type="EMBL" id="CAJ2667843.1"/>
    </source>
</evidence>
<dbReference type="Proteomes" id="UP001177021">
    <property type="component" value="Unassembled WGS sequence"/>
</dbReference>
<evidence type="ECO:0000313" key="2">
    <source>
        <dbReference type="Proteomes" id="UP001177021"/>
    </source>
</evidence>
<gene>
    <name evidence="1" type="ORF">MILVUS5_LOCUS32364</name>
</gene>
<protein>
    <submittedName>
        <fullName evidence="1">Uncharacterized protein</fullName>
    </submittedName>
</protein>
<accession>A0ACB0LEJ8</accession>
<organism evidence="1 2">
    <name type="scientific">Trifolium pratense</name>
    <name type="common">Red clover</name>
    <dbReference type="NCBI Taxonomy" id="57577"/>
    <lineage>
        <taxon>Eukaryota</taxon>
        <taxon>Viridiplantae</taxon>
        <taxon>Streptophyta</taxon>
        <taxon>Embryophyta</taxon>
        <taxon>Tracheophyta</taxon>
        <taxon>Spermatophyta</taxon>
        <taxon>Magnoliopsida</taxon>
        <taxon>eudicotyledons</taxon>
        <taxon>Gunneridae</taxon>
        <taxon>Pentapetalae</taxon>
        <taxon>rosids</taxon>
        <taxon>fabids</taxon>
        <taxon>Fabales</taxon>
        <taxon>Fabaceae</taxon>
        <taxon>Papilionoideae</taxon>
        <taxon>50 kb inversion clade</taxon>
        <taxon>NPAAA clade</taxon>
        <taxon>Hologalegina</taxon>
        <taxon>IRL clade</taxon>
        <taxon>Trifolieae</taxon>
        <taxon>Trifolium</taxon>
    </lineage>
</organism>
<comment type="caution">
    <text evidence="1">The sequence shown here is derived from an EMBL/GenBank/DDBJ whole genome shotgun (WGS) entry which is preliminary data.</text>
</comment>
<proteinExistence type="predicted"/>
<reference evidence="1" key="1">
    <citation type="submission" date="2023-10" db="EMBL/GenBank/DDBJ databases">
        <authorList>
            <person name="Rodriguez Cubillos JULIANA M."/>
            <person name="De Vega J."/>
        </authorList>
    </citation>
    <scope>NUCLEOTIDE SEQUENCE</scope>
</reference>
<sequence>MIVEEEGVKKVKRNWRRRIFQWEIELVDICNGVALGADRSSNSQDLWKWSEDQYTVKKVYDLLTREETEDCEWVKDVWNPLIPSKMSMLGWRLFQSRLPTKHNRLKRGVRLTTSYLCVGGCDGVETESRLNAMIFNWEGFEWEKVVEETKVPSWRILRTPLKGFNYQLSEWMENSTMCLGIVTRE</sequence>
<keyword evidence="2" id="KW-1185">Reference proteome</keyword>
<dbReference type="EMBL" id="CASHSV030000513">
    <property type="protein sequence ID" value="CAJ2667843.1"/>
    <property type="molecule type" value="Genomic_DNA"/>
</dbReference>